<feature type="transmembrane region" description="Helical" evidence="9">
    <location>
        <begin position="1117"/>
        <end position="1139"/>
    </location>
</feature>
<feature type="transmembrane region" description="Helical" evidence="9">
    <location>
        <begin position="1214"/>
        <end position="1235"/>
    </location>
</feature>
<dbReference type="Gene3D" id="1.20.1420.30">
    <property type="entry name" value="NCX, central ion-binding region"/>
    <property type="match status" value="2"/>
</dbReference>
<dbReference type="InterPro" id="IPR004713">
    <property type="entry name" value="CaH_exchang"/>
</dbReference>
<feature type="transmembrane region" description="Helical" evidence="9">
    <location>
        <begin position="1075"/>
        <end position="1097"/>
    </location>
</feature>
<evidence type="ECO:0000256" key="7">
    <source>
        <dbReference type="ARBA" id="ARBA00023136"/>
    </source>
</evidence>
<protein>
    <submittedName>
        <fullName evidence="12">Uncharacterized protein</fullName>
    </submittedName>
</protein>
<sequence length="1692" mass="188044">MTRGTDIGAEAIPMRTSNSQSSSASVHGETLITICSPSISSPLTQERDLTQRWSVQVDAPELLVNSVADLHDVQEPSSIPNIAQFGGNERATPPYDTNSVPHSPRPDRDANTLSWSLPDLFRTLTNRVRESFASYSSQAHVVQPQATNDSSQDPIAPHTDVSHDTSDNETQRETPEASTQASSPGAHGLSIRLLDAATDRLENESRPDTQSVAALDNVATETGNAREPEETSTTTATDVDIASSTPVLVEENTSMAPIVPAVEEDTQQEPVLTPNPGTENGPQYLMYIPRSASPFPFGFLYDTDASLVWPILDREYARDDNEEDPRTVHVVGFPFRVSLSFRSSEPEERIDSERASKFVRELEHVDADLRQRMRLLGYASLGTDMLETGQDSVSGCGICYQPYAAEDRPSWLVGEEQRERESVVVLPCPGMHTLHAHCLLEWLAQTAPKNPNELSTLESDSELDPEPEFELQADQCRSFDANQSHDHQHGSIASPVQTPMAHVEPCRVPEPSSDTVGNQETNKENQTEQRSRTPQSPLNLRPEQFRSASMQPSRHSFALSDHSTGRENRSSLPGKNKRHSHRHDDNEELDNFERNDDEWKYRDRGEALVRRRMRQRKREKLLKLQREQGDMSKSFGFDSNDTTRQEPWSSSMRRESSMYDAMPSPKSGSNDRRLSQSQYEHESNFSRRSQDYRDRDMESNQGSQQHSADGDHDHSSEDSEDDEDDEDADEDLEYTLKDRQDALNFEHPFGLPIWKPALYKKSRSITRTADKALKCVPGEHQRKISLPGNLFWFLMFGIWIGSVCFVLSGLLRLIPRGGALYSRVLYGLATYIVWPFGNYVETECTHQSGQRHGPCHYAHIHEHDVSDDDDSDKTLNGFHEAHESTLLLPGVSSNPTSYNSTQCNDDDDDDDEDSPQTEEQRIKSERGVYHYVYDEQGRDVGVATRWCGILIYAIFYILFLAPLLGLTIAICWFLVFPIPMARLCWVLLKNLAVQPLALHFRSPFQIDTTSMRVKGTSKDQQTDQPVPYTLRPGQAAPRLKPKHRKTGASKRRSIILLCNYRAVGREYLKYTVGGVNILFVNTLPIVLFTILDFFALRPLLKRLDSVPSLLQFLSGDAAIFVMSLCSVLPLSYFIGMAVASISAQSSIGMGAVINATFGSIIELILYSIALTEGRSGLVEGSLIGSILAGVLFLPGLSMLSGATRRKEQKFNAQSAGVTSTMLIMAIIGITTPTIFYQIYGTFELQCSGCPEGIDVSQESWKCAHCSYERVSPVTDPFYHSNVKGLVYICAAILILAYAIGLWFSLRTHATQIWSNAQNTPHAGNAMPDGMPPGLHRASTYKRMIPAHHLQQLLPQYTDHRNEVPPEAIHAAHEALQTASDQNNTSSDTTQPSSTKNGKAKKQDSPQEGQQLDQRSESQGAPSSETALPSSQSEPSGEGQHGEPIHPRGPRSKMQHPEDLFLDAAAKMYKYVFNQQKVQPQSDQGAQGGQDEQDSSEEESGGHDAPSWSRMFALSVLLSCTVLYAIIAEILVDVVDVVVKGSGLPEKFIGVTIFALVPNTTEFMNAMSFAINGNIALSLEIGSAYVLQVCLIQIPVLVGVSALYNATHTFGLDESVDQHTFTLLFPRWDIIAILLSIFLLTYTYIEARSNYHRGSILVLAYIVFMAGFYFAPGQDPDNVPEMVGNPLISLLSV</sequence>
<feature type="transmembrane region" description="Helical" evidence="9">
    <location>
        <begin position="1547"/>
        <end position="1570"/>
    </location>
</feature>
<dbReference type="GO" id="GO:0012505">
    <property type="term" value="C:endomembrane system"/>
    <property type="evidence" value="ECO:0007669"/>
    <property type="project" value="UniProtKB-SubCell"/>
</dbReference>
<evidence type="ECO:0000256" key="1">
    <source>
        <dbReference type="ARBA" id="ARBA00004127"/>
    </source>
</evidence>
<feature type="region of interest" description="Disordered" evidence="8">
    <location>
        <begin position="481"/>
        <end position="589"/>
    </location>
</feature>
<proteinExistence type="inferred from homology"/>
<evidence type="ECO:0000313" key="12">
    <source>
        <dbReference type="EMBL" id="WFC99126.1"/>
    </source>
</evidence>
<dbReference type="CDD" id="cd16448">
    <property type="entry name" value="RING-H2"/>
    <property type="match status" value="1"/>
</dbReference>
<keyword evidence="4 9" id="KW-0812">Transmembrane</keyword>
<evidence type="ECO:0000256" key="3">
    <source>
        <dbReference type="ARBA" id="ARBA00022448"/>
    </source>
</evidence>
<keyword evidence="13" id="KW-1185">Reference proteome</keyword>
<feature type="compositionally biased region" description="Polar residues" evidence="8">
    <location>
        <begin position="15"/>
        <end position="25"/>
    </location>
</feature>
<feature type="compositionally biased region" description="Basic and acidic residues" evidence="8">
    <location>
        <begin position="669"/>
        <end position="698"/>
    </location>
</feature>
<feature type="domain" description="Sodium/calcium exchanger membrane region" evidence="10">
    <location>
        <begin position="1513"/>
        <end position="1668"/>
    </location>
</feature>
<dbReference type="PANTHER" id="PTHR31503:SF10">
    <property type="entry name" value="VNX1 PROTEIN"/>
    <property type="match status" value="1"/>
</dbReference>
<feature type="compositionally biased region" description="Basic and acidic residues" evidence="8">
    <location>
        <begin position="521"/>
        <end position="531"/>
    </location>
</feature>
<feature type="region of interest" description="Disordered" evidence="8">
    <location>
        <begin position="201"/>
        <end position="242"/>
    </location>
</feature>
<gene>
    <name evidence="12" type="ORF">MYAM1_001865</name>
</gene>
<dbReference type="InterPro" id="IPR004837">
    <property type="entry name" value="NaCa_Exmemb"/>
</dbReference>
<evidence type="ECO:0000256" key="6">
    <source>
        <dbReference type="ARBA" id="ARBA00023065"/>
    </source>
</evidence>
<feature type="compositionally biased region" description="Basic and acidic residues" evidence="8">
    <location>
        <begin position="160"/>
        <end position="175"/>
    </location>
</feature>
<feature type="transmembrane region" description="Helical" evidence="9">
    <location>
        <begin position="1182"/>
        <end position="1202"/>
    </location>
</feature>
<organism evidence="12 13">
    <name type="scientific">Malassezia yamatoensis</name>
    <dbReference type="NCBI Taxonomy" id="253288"/>
    <lineage>
        <taxon>Eukaryota</taxon>
        <taxon>Fungi</taxon>
        <taxon>Dikarya</taxon>
        <taxon>Basidiomycota</taxon>
        <taxon>Ustilaginomycotina</taxon>
        <taxon>Malasseziomycetes</taxon>
        <taxon>Malasseziales</taxon>
        <taxon>Malasseziaceae</taxon>
        <taxon>Malassezia</taxon>
    </lineage>
</organism>
<evidence type="ECO:0000256" key="9">
    <source>
        <dbReference type="SAM" id="Phobius"/>
    </source>
</evidence>
<feature type="compositionally biased region" description="Polar residues" evidence="8">
    <location>
        <begin position="231"/>
        <end position="242"/>
    </location>
</feature>
<keyword evidence="6" id="KW-0406">Ion transport</keyword>
<feature type="compositionally biased region" description="Basic and acidic residues" evidence="8">
    <location>
        <begin position="708"/>
        <end position="717"/>
    </location>
</feature>
<feature type="compositionally biased region" description="Polar residues" evidence="8">
    <location>
        <begin position="891"/>
        <end position="903"/>
    </location>
</feature>
<comment type="subcellular location">
    <subcellularLocation>
        <location evidence="1">Endomembrane system</location>
        <topology evidence="1">Multi-pass membrane protein</topology>
    </subcellularLocation>
</comment>
<evidence type="ECO:0000259" key="10">
    <source>
        <dbReference type="Pfam" id="PF01699"/>
    </source>
</evidence>
<feature type="transmembrane region" description="Helical" evidence="9">
    <location>
        <begin position="1510"/>
        <end position="1527"/>
    </location>
</feature>
<dbReference type="Gene3D" id="3.30.40.10">
    <property type="entry name" value="Zinc/RING finger domain, C3HC4 (zinc finger)"/>
    <property type="match status" value="1"/>
</dbReference>
<feature type="transmembrane region" description="Helical" evidence="9">
    <location>
        <begin position="1653"/>
        <end position="1671"/>
    </location>
</feature>
<accession>A0AAJ5YUV0</accession>
<dbReference type="SUPFAM" id="SSF57850">
    <property type="entry name" value="RING/U-box"/>
    <property type="match status" value="1"/>
</dbReference>
<evidence type="ECO:0000256" key="4">
    <source>
        <dbReference type="ARBA" id="ARBA00022692"/>
    </source>
</evidence>
<feature type="compositionally biased region" description="Polar residues" evidence="8">
    <location>
        <begin position="1377"/>
        <end position="1396"/>
    </location>
</feature>
<keyword evidence="7 9" id="KW-0472">Membrane</keyword>
<feature type="compositionally biased region" description="Acidic residues" evidence="8">
    <location>
        <begin position="904"/>
        <end position="916"/>
    </location>
</feature>
<dbReference type="PANTHER" id="PTHR31503">
    <property type="entry name" value="VACUOLAR CALCIUM ION TRANSPORTER"/>
    <property type="match status" value="1"/>
</dbReference>
<dbReference type="InterPro" id="IPR044880">
    <property type="entry name" value="NCX_ion-bd_dom_sf"/>
</dbReference>
<evidence type="ECO:0000256" key="2">
    <source>
        <dbReference type="ARBA" id="ARBA00008170"/>
    </source>
</evidence>
<name>A0AAJ5YUV0_9BASI</name>
<keyword evidence="5 9" id="KW-1133">Transmembrane helix</keyword>
<feature type="transmembrane region" description="Helical" evidence="9">
    <location>
        <begin position="1151"/>
        <end position="1170"/>
    </location>
</feature>
<dbReference type="InterPro" id="IPR005185">
    <property type="entry name" value="YccF"/>
</dbReference>
<feature type="transmembrane region" description="Helical" evidence="9">
    <location>
        <begin position="790"/>
        <end position="813"/>
    </location>
</feature>
<feature type="region of interest" description="Disordered" evidence="8">
    <location>
        <begin position="1477"/>
        <end position="1503"/>
    </location>
</feature>
<feature type="region of interest" description="Disordered" evidence="8">
    <location>
        <begin position="612"/>
        <end position="729"/>
    </location>
</feature>
<dbReference type="GO" id="GO:0005774">
    <property type="term" value="C:vacuolar membrane"/>
    <property type="evidence" value="ECO:0007669"/>
    <property type="project" value="UniProtKB-ARBA"/>
</dbReference>
<evidence type="ECO:0000256" key="8">
    <source>
        <dbReference type="SAM" id="MobiDB-lite"/>
    </source>
</evidence>
<feature type="region of interest" description="Disordered" evidence="8">
    <location>
        <begin position="1377"/>
        <end position="1454"/>
    </location>
</feature>
<dbReference type="EMBL" id="CP119944">
    <property type="protein sequence ID" value="WFC99126.1"/>
    <property type="molecule type" value="Genomic_DNA"/>
</dbReference>
<feature type="region of interest" description="Disordered" evidence="8">
    <location>
        <begin position="78"/>
        <end position="113"/>
    </location>
</feature>
<feature type="transmembrane region" description="Helical" evidence="9">
    <location>
        <begin position="1582"/>
        <end position="1603"/>
    </location>
</feature>
<dbReference type="GO" id="GO:0006874">
    <property type="term" value="P:intracellular calcium ion homeostasis"/>
    <property type="evidence" value="ECO:0007669"/>
    <property type="project" value="TreeGrafter"/>
</dbReference>
<dbReference type="Proteomes" id="UP001219567">
    <property type="component" value="Chromosome 2"/>
</dbReference>
<feature type="compositionally biased region" description="Acidic residues" evidence="8">
    <location>
        <begin position="718"/>
        <end position="729"/>
    </location>
</feature>
<dbReference type="GO" id="GO:0015369">
    <property type="term" value="F:calcium:proton antiporter activity"/>
    <property type="evidence" value="ECO:0007669"/>
    <property type="project" value="TreeGrafter"/>
</dbReference>
<feature type="transmembrane region" description="Helical" evidence="9">
    <location>
        <begin position="1623"/>
        <end position="1641"/>
    </location>
</feature>
<evidence type="ECO:0000259" key="11">
    <source>
        <dbReference type="Pfam" id="PF03733"/>
    </source>
</evidence>
<dbReference type="InterPro" id="IPR013083">
    <property type="entry name" value="Znf_RING/FYVE/PHD"/>
</dbReference>
<keyword evidence="3" id="KW-0813">Transport</keyword>
<evidence type="ECO:0000256" key="5">
    <source>
        <dbReference type="ARBA" id="ARBA00022989"/>
    </source>
</evidence>
<feature type="region of interest" description="Disordered" evidence="8">
    <location>
        <begin position="888"/>
        <end position="921"/>
    </location>
</feature>
<feature type="domain" description="Inner membrane component" evidence="11">
    <location>
        <begin position="788"/>
        <end position="838"/>
    </location>
</feature>
<evidence type="ECO:0000313" key="13">
    <source>
        <dbReference type="Proteomes" id="UP001219567"/>
    </source>
</evidence>
<feature type="region of interest" description="Disordered" evidence="8">
    <location>
        <begin position="139"/>
        <end position="188"/>
    </location>
</feature>
<comment type="similarity">
    <text evidence="2">Belongs to the Ca(2+):cation antiporter (CaCA) (TC 2.A.19) family.</text>
</comment>
<feature type="region of interest" description="Disordered" evidence="8">
    <location>
        <begin position="1013"/>
        <end position="1047"/>
    </location>
</feature>
<feature type="transmembrane region" description="Helical" evidence="9">
    <location>
        <begin position="949"/>
        <end position="975"/>
    </location>
</feature>
<feature type="transmembrane region" description="Helical" evidence="9">
    <location>
        <begin position="820"/>
        <end position="837"/>
    </location>
</feature>
<feature type="compositionally biased region" description="Polar residues" evidence="8">
    <location>
        <begin position="637"/>
        <end position="651"/>
    </location>
</feature>
<feature type="compositionally biased region" description="Basic and acidic residues" evidence="8">
    <location>
        <begin position="621"/>
        <end position="630"/>
    </location>
</feature>
<dbReference type="Pfam" id="PF03733">
    <property type="entry name" value="YccF"/>
    <property type="match status" value="1"/>
</dbReference>
<feature type="transmembrane region" description="Helical" evidence="9">
    <location>
        <begin position="1285"/>
        <end position="1305"/>
    </location>
</feature>
<feature type="compositionally biased region" description="Polar residues" evidence="8">
    <location>
        <begin position="139"/>
        <end position="153"/>
    </location>
</feature>
<feature type="compositionally biased region" description="Polar residues" evidence="8">
    <location>
        <begin position="1405"/>
        <end position="1434"/>
    </location>
</feature>
<reference evidence="12 13" key="1">
    <citation type="submission" date="2023-03" db="EMBL/GenBank/DDBJ databases">
        <title>Mating type loci evolution in Malassezia.</title>
        <authorList>
            <person name="Coelho M.A."/>
        </authorList>
    </citation>
    <scope>NUCLEOTIDE SEQUENCE [LARGE SCALE GENOMIC DNA]</scope>
    <source>
        <strain evidence="12 13">CBS 9725</strain>
    </source>
</reference>
<dbReference type="Pfam" id="PF01699">
    <property type="entry name" value="Na_Ca_ex"/>
    <property type="match status" value="2"/>
</dbReference>
<feature type="region of interest" description="Disordered" evidence="8">
    <location>
        <begin position="1"/>
        <end position="25"/>
    </location>
</feature>
<feature type="domain" description="Sodium/calcium exchanger membrane region" evidence="10">
    <location>
        <begin position="1118"/>
        <end position="1234"/>
    </location>
</feature>